<dbReference type="PANTHER" id="PTHR26451:SF869">
    <property type="entry name" value="OLFACTORY RECEPTOR 530-RELATED"/>
    <property type="match status" value="1"/>
</dbReference>
<reference evidence="15" key="1">
    <citation type="submission" date="2021-01" db="EMBL/GenBank/DDBJ databases">
        <title>A chromosome-scale assembly of European eel, Anguilla anguilla.</title>
        <authorList>
            <person name="Henkel C."/>
            <person name="Jong-Raadsen S.A."/>
            <person name="Dufour S."/>
            <person name="Weltzien F.-A."/>
            <person name="Palstra A.P."/>
            <person name="Pelster B."/>
            <person name="Spaink H.P."/>
            <person name="Van Den Thillart G.E."/>
            <person name="Jansen H."/>
            <person name="Zahm M."/>
            <person name="Klopp C."/>
            <person name="Cedric C."/>
            <person name="Louis A."/>
            <person name="Berthelot C."/>
            <person name="Parey E."/>
            <person name="Roest Crollius H."/>
            <person name="Montfort J."/>
            <person name="Robinson-Rechavi M."/>
            <person name="Bucao C."/>
            <person name="Bouchez O."/>
            <person name="Gislard M."/>
            <person name="Lluch J."/>
            <person name="Milhes M."/>
            <person name="Lampietro C."/>
            <person name="Lopez Roques C."/>
            <person name="Donnadieu C."/>
            <person name="Braasch I."/>
            <person name="Desvignes T."/>
            <person name="Postlethwait J."/>
            <person name="Bobe J."/>
            <person name="Guiguen Y."/>
            <person name="Dirks R."/>
        </authorList>
    </citation>
    <scope>NUCLEOTIDE SEQUENCE</scope>
    <source>
        <strain evidence="15">Tag_6206</strain>
        <tissue evidence="15">Liver</tissue>
    </source>
</reference>
<evidence type="ECO:0000259" key="14">
    <source>
        <dbReference type="PROSITE" id="PS50262"/>
    </source>
</evidence>
<keyword evidence="6 13" id="KW-1133">Transmembrane helix</keyword>
<comment type="caution">
    <text evidence="15">The sequence shown here is derived from an EMBL/GenBank/DDBJ whole genome shotgun (WGS) entry which is preliminary data.</text>
</comment>
<keyword evidence="5" id="KW-0552">Olfaction</keyword>
<dbReference type="AlphaFoldDB" id="A0A9D3LW99"/>
<dbReference type="Pfam" id="PF13853">
    <property type="entry name" value="7tm_4"/>
    <property type="match status" value="1"/>
</dbReference>
<evidence type="ECO:0000256" key="13">
    <source>
        <dbReference type="SAM" id="Phobius"/>
    </source>
</evidence>
<comment type="subcellular location">
    <subcellularLocation>
        <location evidence="1">Cell membrane</location>
        <topology evidence="1">Multi-pass membrane protein</topology>
    </subcellularLocation>
</comment>
<evidence type="ECO:0000256" key="9">
    <source>
        <dbReference type="ARBA" id="ARBA00023157"/>
    </source>
</evidence>
<dbReference type="GO" id="GO:0005549">
    <property type="term" value="F:odorant binding"/>
    <property type="evidence" value="ECO:0007669"/>
    <property type="project" value="TreeGrafter"/>
</dbReference>
<name>A0A9D3LW99_ANGAN</name>
<keyword evidence="3" id="KW-0716">Sensory transduction</keyword>
<gene>
    <name evidence="15" type="ORF">ANANG_G00240290</name>
</gene>
<evidence type="ECO:0000256" key="7">
    <source>
        <dbReference type="ARBA" id="ARBA00023040"/>
    </source>
</evidence>
<sequence>MFIIYTEHSFHTPKYSAIFNLVVADLGGSTAFIPNLIATFLFDSKYISFDACLANMFFVFFFSSLQALTLTVLAYDRLVAICLPLRYHAIITMQAMAVILTVVWTYDSVLLILMVSLITRLSFCKSIVVESYFCDHGPIYKLACNDNLINSIMAKLTMVLFLYLPLILTVLSYAFIAGALFKIASWEGRLKAIKTCSAHLMLVAINYLPIMGTYIAALTFTLHPNARIINTSLANAIPPMMNPIIYVLNTEEVKEFSKKLFKRKKNNHK</sequence>
<keyword evidence="8 13" id="KW-0472">Membrane</keyword>
<dbReference type="PROSITE" id="PS50262">
    <property type="entry name" value="G_PROTEIN_RECEP_F1_2"/>
    <property type="match status" value="1"/>
</dbReference>
<feature type="transmembrane region" description="Helical" evidence="13">
    <location>
        <begin position="201"/>
        <end position="222"/>
    </location>
</feature>
<dbReference type="InterPro" id="IPR052921">
    <property type="entry name" value="GPCR1_Superfamily_Member"/>
</dbReference>
<keyword evidence="2" id="KW-1003">Cell membrane</keyword>
<feature type="transmembrane region" description="Helical" evidence="13">
    <location>
        <begin position="17"/>
        <end position="42"/>
    </location>
</feature>
<evidence type="ECO:0000256" key="11">
    <source>
        <dbReference type="ARBA" id="ARBA00023180"/>
    </source>
</evidence>
<feature type="transmembrane region" description="Helical" evidence="13">
    <location>
        <begin position="95"/>
        <end position="118"/>
    </location>
</feature>
<dbReference type="Proteomes" id="UP001044222">
    <property type="component" value="Chromosome 13"/>
</dbReference>
<dbReference type="FunFam" id="1.20.1070.10:FF:000024">
    <property type="entry name" value="Olfactory receptor"/>
    <property type="match status" value="1"/>
</dbReference>
<evidence type="ECO:0000256" key="8">
    <source>
        <dbReference type="ARBA" id="ARBA00023136"/>
    </source>
</evidence>
<keyword evidence="7" id="KW-0297">G-protein coupled receptor</keyword>
<evidence type="ECO:0000256" key="5">
    <source>
        <dbReference type="ARBA" id="ARBA00022725"/>
    </source>
</evidence>
<evidence type="ECO:0000256" key="4">
    <source>
        <dbReference type="ARBA" id="ARBA00022692"/>
    </source>
</evidence>
<evidence type="ECO:0000256" key="3">
    <source>
        <dbReference type="ARBA" id="ARBA00022606"/>
    </source>
</evidence>
<evidence type="ECO:0000256" key="6">
    <source>
        <dbReference type="ARBA" id="ARBA00022989"/>
    </source>
</evidence>
<dbReference type="InterPro" id="IPR000725">
    <property type="entry name" value="Olfact_rcpt"/>
</dbReference>
<accession>A0A9D3LW99</accession>
<keyword evidence="10" id="KW-0675">Receptor</keyword>
<keyword evidence="16" id="KW-1185">Reference proteome</keyword>
<feature type="transmembrane region" description="Helical" evidence="13">
    <location>
        <begin position="160"/>
        <end position="181"/>
    </location>
</feature>
<evidence type="ECO:0000256" key="2">
    <source>
        <dbReference type="ARBA" id="ARBA00022475"/>
    </source>
</evidence>
<feature type="transmembrane region" description="Helical" evidence="13">
    <location>
        <begin position="54"/>
        <end position="75"/>
    </location>
</feature>
<dbReference type="InterPro" id="IPR017452">
    <property type="entry name" value="GPCR_Rhodpsn_7TM"/>
</dbReference>
<evidence type="ECO:0000256" key="12">
    <source>
        <dbReference type="ARBA" id="ARBA00023224"/>
    </source>
</evidence>
<dbReference type="PRINTS" id="PR00237">
    <property type="entry name" value="GPCRRHODOPSN"/>
</dbReference>
<feature type="domain" description="G-protein coupled receptors family 1 profile" evidence="14">
    <location>
        <begin position="1"/>
        <end position="246"/>
    </location>
</feature>
<keyword evidence="12" id="KW-0807">Transducer</keyword>
<evidence type="ECO:0000313" key="15">
    <source>
        <dbReference type="EMBL" id="KAG5837531.1"/>
    </source>
</evidence>
<dbReference type="GO" id="GO:0004984">
    <property type="term" value="F:olfactory receptor activity"/>
    <property type="evidence" value="ECO:0007669"/>
    <property type="project" value="InterPro"/>
</dbReference>
<dbReference type="PANTHER" id="PTHR26451">
    <property type="entry name" value="G_PROTEIN_RECEP_F1_2 DOMAIN-CONTAINING PROTEIN"/>
    <property type="match status" value="1"/>
</dbReference>
<organism evidence="15 16">
    <name type="scientific">Anguilla anguilla</name>
    <name type="common">European freshwater eel</name>
    <name type="synonym">Muraena anguilla</name>
    <dbReference type="NCBI Taxonomy" id="7936"/>
    <lineage>
        <taxon>Eukaryota</taxon>
        <taxon>Metazoa</taxon>
        <taxon>Chordata</taxon>
        <taxon>Craniata</taxon>
        <taxon>Vertebrata</taxon>
        <taxon>Euteleostomi</taxon>
        <taxon>Actinopterygii</taxon>
        <taxon>Neopterygii</taxon>
        <taxon>Teleostei</taxon>
        <taxon>Anguilliformes</taxon>
        <taxon>Anguillidae</taxon>
        <taxon>Anguilla</taxon>
    </lineage>
</organism>
<keyword evidence="11" id="KW-0325">Glycoprotein</keyword>
<evidence type="ECO:0000313" key="16">
    <source>
        <dbReference type="Proteomes" id="UP001044222"/>
    </source>
</evidence>
<evidence type="ECO:0000256" key="1">
    <source>
        <dbReference type="ARBA" id="ARBA00004651"/>
    </source>
</evidence>
<evidence type="ECO:0000256" key="10">
    <source>
        <dbReference type="ARBA" id="ARBA00023170"/>
    </source>
</evidence>
<dbReference type="PRINTS" id="PR00245">
    <property type="entry name" value="OLFACTORYR"/>
</dbReference>
<proteinExistence type="predicted"/>
<protein>
    <recommendedName>
        <fullName evidence="14">G-protein coupled receptors family 1 profile domain-containing protein</fullName>
    </recommendedName>
</protein>
<dbReference type="Gene3D" id="1.20.1070.10">
    <property type="entry name" value="Rhodopsin 7-helix transmembrane proteins"/>
    <property type="match status" value="1"/>
</dbReference>
<keyword evidence="9" id="KW-1015">Disulfide bond</keyword>
<dbReference type="EMBL" id="JAFIRN010000013">
    <property type="protein sequence ID" value="KAG5837531.1"/>
    <property type="molecule type" value="Genomic_DNA"/>
</dbReference>
<dbReference type="GO" id="GO:0004930">
    <property type="term" value="F:G protein-coupled receptor activity"/>
    <property type="evidence" value="ECO:0007669"/>
    <property type="project" value="UniProtKB-KW"/>
</dbReference>
<keyword evidence="4 13" id="KW-0812">Transmembrane</keyword>
<dbReference type="InterPro" id="IPR000276">
    <property type="entry name" value="GPCR_Rhodpsn"/>
</dbReference>
<dbReference type="SUPFAM" id="SSF81321">
    <property type="entry name" value="Family A G protein-coupled receptor-like"/>
    <property type="match status" value="1"/>
</dbReference>
<dbReference type="GO" id="GO:0005886">
    <property type="term" value="C:plasma membrane"/>
    <property type="evidence" value="ECO:0007669"/>
    <property type="project" value="UniProtKB-SubCell"/>
</dbReference>